<dbReference type="InterPro" id="IPR007453">
    <property type="entry name" value="DsrC/TusE"/>
</dbReference>
<dbReference type="InterPro" id="IPR042072">
    <property type="entry name" value="DsrC-like_C"/>
</dbReference>
<gene>
    <name evidence="6" type="ORF">ACFFIT_03655</name>
</gene>
<dbReference type="Gene3D" id="1.10.10.370">
    <property type="entry name" value="DsrC-like protein, C-terminal domain"/>
    <property type="match status" value="1"/>
</dbReference>
<comment type="function">
    <text evidence="3">Part of a sulfur-relay system required for 2-thiolation of 5-methylaminomethyl-2-thiouridine (mnm(5)s(2)U) at tRNA wobble positions. Could accept sulfur from TusD.</text>
</comment>
<dbReference type="EC" id="2.8.1.-" evidence="5"/>
<keyword evidence="7" id="KW-1185">Reference proteome</keyword>
<dbReference type="Proteomes" id="UP001589758">
    <property type="component" value="Unassembled WGS sequence"/>
</dbReference>
<dbReference type="InterPro" id="IPR043163">
    <property type="entry name" value="DsrC-like_N"/>
</dbReference>
<evidence type="ECO:0000313" key="7">
    <source>
        <dbReference type="Proteomes" id="UP001589758"/>
    </source>
</evidence>
<accession>A0ABV6C9E9</accession>
<dbReference type="NCBIfam" id="TIGR03342">
    <property type="entry name" value="dsrC_tusE_dsvC"/>
    <property type="match status" value="1"/>
</dbReference>
<comment type="caution">
    <text evidence="6">The sequence shown here is derived from an EMBL/GenBank/DDBJ whole genome shotgun (WGS) entry which is preliminary data.</text>
</comment>
<dbReference type="Pfam" id="PF04358">
    <property type="entry name" value="DsrC"/>
    <property type="match status" value="1"/>
</dbReference>
<evidence type="ECO:0000313" key="6">
    <source>
        <dbReference type="EMBL" id="MFC0179202.1"/>
    </source>
</evidence>
<proteinExistence type="inferred from homology"/>
<reference evidence="6 7" key="1">
    <citation type="submission" date="2024-09" db="EMBL/GenBank/DDBJ databases">
        <authorList>
            <person name="Sun Q."/>
            <person name="Mori K."/>
        </authorList>
    </citation>
    <scope>NUCLEOTIDE SEQUENCE [LARGE SCALE GENOMIC DNA]</scope>
    <source>
        <strain evidence="6 7">CCM 8545</strain>
    </source>
</reference>
<name>A0ABV6C9E9_9GAMM</name>
<dbReference type="Gene3D" id="3.30.1420.10">
    <property type="match status" value="1"/>
</dbReference>
<evidence type="ECO:0000256" key="3">
    <source>
        <dbReference type="ARBA" id="ARBA00025277"/>
    </source>
</evidence>
<keyword evidence="5" id="KW-0808">Transferase</keyword>
<dbReference type="InterPro" id="IPR025526">
    <property type="entry name" value="DsrC-like_dom_sf"/>
</dbReference>
<evidence type="ECO:0000256" key="2">
    <source>
        <dbReference type="ARBA" id="ARBA00022490"/>
    </source>
</evidence>
<evidence type="ECO:0000256" key="4">
    <source>
        <dbReference type="ARBA" id="ARBA00025918"/>
    </source>
</evidence>
<evidence type="ECO:0000256" key="1">
    <source>
        <dbReference type="ARBA" id="ARBA00004496"/>
    </source>
</evidence>
<dbReference type="SUPFAM" id="SSF69721">
    <property type="entry name" value="DsrC, the gamma subunit of dissimilatory sulfite reductase"/>
    <property type="match status" value="1"/>
</dbReference>
<comment type="similarity">
    <text evidence="5">Belongs to the dsrC/tusE family.</text>
</comment>
<evidence type="ECO:0000256" key="5">
    <source>
        <dbReference type="PIRNR" id="PIRNR006223"/>
    </source>
</evidence>
<dbReference type="PANTHER" id="PTHR37010:SF1">
    <property type="entry name" value="SULFURTRANSFERASE TUSE"/>
    <property type="match status" value="1"/>
</dbReference>
<keyword evidence="2" id="KW-0963">Cytoplasm</keyword>
<dbReference type="RefSeq" id="WP_385876299.1">
    <property type="nucleotide sequence ID" value="NZ_JBHLXE010000037.1"/>
</dbReference>
<comment type="subunit">
    <text evidence="4">Interacts with the TusBCD complex. Interacts with MnmA.</text>
</comment>
<organism evidence="6 7">
    <name type="scientific">Thorsellia kenyensis</name>
    <dbReference type="NCBI Taxonomy" id="1549888"/>
    <lineage>
        <taxon>Bacteria</taxon>
        <taxon>Pseudomonadati</taxon>
        <taxon>Pseudomonadota</taxon>
        <taxon>Gammaproteobacteria</taxon>
        <taxon>Enterobacterales</taxon>
        <taxon>Thorselliaceae</taxon>
        <taxon>Thorsellia</taxon>
    </lineage>
</organism>
<comment type="subcellular location">
    <subcellularLocation>
        <location evidence="1">Cytoplasm</location>
    </subcellularLocation>
</comment>
<dbReference type="PANTHER" id="PTHR37010">
    <property type="entry name" value="SULFURTRANSFERASE TUSE"/>
    <property type="match status" value="1"/>
</dbReference>
<sequence length="108" mass="12658">MIFNHNQIERDKEGYLINHSDWSEELADLIAREDCVTLTEEHWKIIHFVREFYFEYHTSPAIRLLVKLLKESYGPETGNSIYLQRLFPKGPAKQVSKIAGLPKPIKCL</sequence>
<dbReference type="PIRSF" id="PIRSF006223">
    <property type="entry name" value="DsrC_TusE"/>
    <property type="match status" value="1"/>
</dbReference>
<dbReference type="EMBL" id="JBHLXE010000037">
    <property type="protein sequence ID" value="MFC0179202.1"/>
    <property type="molecule type" value="Genomic_DNA"/>
</dbReference>
<protein>
    <recommendedName>
        <fullName evidence="5">Sulfurtransferase</fullName>
        <ecNumber evidence="5">2.8.1.-</ecNumber>
    </recommendedName>
</protein>